<proteinExistence type="predicted"/>
<dbReference type="Pfam" id="PF01266">
    <property type="entry name" value="DAO"/>
    <property type="match status" value="1"/>
</dbReference>
<evidence type="ECO:0000313" key="4">
    <source>
        <dbReference type="Proteomes" id="UP000198767"/>
    </source>
</evidence>
<dbReference type="PANTHER" id="PTHR13847">
    <property type="entry name" value="SARCOSINE DEHYDROGENASE-RELATED"/>
    <property type="match status" value="1"/>
</dbReference>
<dbReference type="STRING" id="1156985.SAMN04488118_10171"/>
<keyword evidence="1" id="KW-0560">Oxidoreductase</keyword>
<evidence type="ECO:0000259" key="2">
    <source>
        <dbReference type="Pfam" id="PF01266"/>
    </source>
</evidence>
<organism evidence="3 4">
    <name type="scientific">Epibacterium ulvae</name>
    <dbReference type="NCBI Taxonomy" id="1156985"/>
    <lineage>
        <taxon>Bacteria</taxon>
        <taxon>Pseudomonadati</taxon>
        <taxon>Pseudomonadota</taxon>
        <taxon>Alphaproteobacteria</taxon>
        <taxon>Rhodobacterales</taxon>
        <taxon>Roseobacteraceae</taxon>
        <taxon>Epibacterium</taxon>
    </lineage>
</organism>
<keyword evidence="4" id="KW-1185">Reference proteome</keyword>
<feature type="domain" description="FAD dependent oxidoreductase" evidence="2">
    <location>
        <begin position="38"/>
        <end position="389"/>
    </location>
</feature>
<name>A0A1G5PIS9_9RHOB</name>
<dbReference type="AlphaFoldDB" id="A0A1G5PIS9"/>
<evidence type="ECO:0000256" key="1">
    <source>
        <dbReference type="ARBA" id="ARBA00023002"/>
    </source>
</evidence>
<dbReference type="OrthoDB" id="9806601at2"/>
<reference evidence="3 4" key="1">
    <citation type="submission" date="2016-10" db="EMBL/GenBank/DDBJ databases">
        <authorList>
            <person name="de Groot N.N."/>
        </authorList>
    </citation>
    <scope>NUCLEOTIDE SEQUENCE [LARGE SCALE GENOMIC DNA]</scope>
    <source>
        <strain evidence="3 4">U95</strain>
    </source>
</reference>
<dbReference type="InterPro" id="IPR036188">
    <property type="entry name" value="FAD/NAD-bd_sf"/>
</dbReference>
<accession>A0A1G5PIS9</accession>
<dbReference type="GO" id="GO:0005737">
    <property type="term" value="C:cytoplasm"/>
    <property type="evidence" value="ECO:0007669"/>
    <property type="project" value="TreeGrafter"/>
</dbReference>
<dbReference type="Gene3D" id="3.30.9.10">
    <property type="entry name" value="D-Amino Acid Oxidase, subunit A, domain 2"/>
    <property type="match status" value="1"/>
</dbReference>
<dbReference type="GO" id="GO:0016491">
    <property type="term" value="F:oxidoreductase activity"/>
    <property type="evidence" value="ECO:0007669"/>
    <property type="project" value="UniProtKB-KW"/>
</dbReference>
<sequence>MDLLTVNDQQGAYPNSYYAATTRHLAPFAAAKGRITCDVCVIGGGYMGLSTALHLAQRGYDVVLLDAQRVGFGASGRNGGQIGQGQRLDQDELETLAGALTARALWDIGRQAVDLVRDLARSDLVEAKVHPGIIHADHKHRYCKHSRDYAAKLNDSYGYDLIRYLDQEELRYLVNSPAYCSGTLDTGAGHIHPLAFAFGLARMAKAAGVRIYEQSQVTELEYKTPAIARTAEADIIASHIVLGCNGYLGHLQPDVANHVMPLNNYIIATEPLSPEQQENILRNNYAVADSKFVVNYFRFSDDHRLLFGGTESYGYKFPTDISAAVQKPMLETFPQLKGTRIDYAWGGTLGITMNRMPHFARLSGNVLSLSGFSGHGLAIATLAGQIAAETIAGQAERFDIMANLPSPRFPGGTALRSPLMVLAMLWYSLRDKI</sequence>
<dbReference type="SUPFAM" id="SSF51971">
    <property type="entry name" value="Nucleotide-binding domain"/>
    <property type="match status" value="1"/>
</dbReference>
<dbReference type="InterPro" id="IPR006076">
    <property type="entry name" value="FAD-dep_OxRdtase"/>
</dbReference>
<gene>
    <name evidence="3" type="ORF">SAMN04488118_10171</name>
</gene>
<dbReference type="Gene3D" id="3.50.50.60">
    <property type="entry name" value="FAD/NAD(P)-binding domain"/>
    <property type="match status" value="1"/>
</dbReference>
<dbReference type="EMBL" id="FMWG01000001">
    <property type="protein sequence ID" value="SCZ49423.1"/>
    <property type="molecule type" value="Genomic_DNA"/>
</dbReference>
<evidence type="ECO:0000313" key="3">
    <source>
        <dbReference type="EMBL" id="SCZ49423.1"/>
    </source>
</evidence>
<protein>
    <submittedName>
        <fullName evidence="3">Gamma-glutamylputrescine oxidase</fullName>
    </submittedName>
</protein>
<dbReference type="Proteomes" id="UP000198767">
    <property type="component" value="Unassembled WGS sequence"/>
</dbReference>
<dbReference type="RefSeq" id="WP_090214577.1">
    <property type="nucleotide sequence ID" value="NZ_FMWG01000001.1"/>
</dbReference>
<dbReference type="PANTHER" id="PTHR13847:SF281">
    <property type="entry name" value="FAD DEPENDENT OXIDOREDUCTASE DOMAIN-CONTAINING PROTEIN"/>
    <property type="match status" value="1"/>
</dbReference>